<proteinExistence type="predicted"/>
<dbReference type="GO" id="GO:0051920">
    <property type="term" value="F:peroxiredoxin activity"/>
    <property type="evidence" value="ECO:0007669"/>
    <property type="project" value="InterPro"/>
</dbReference>
<sequence>MEKAAVAAREASHAAGLEDSTIELVNVRVSQLNGCPTCLSIHVPQARAAGVSQRQLDLLPSWPEARGVYTDVERAALLLAESLTVIDQSADRNALVERAAQALTADQIAAVEWTAVLINAFNRISIASGHPPRPE</sequence>
<dbReference type="NCBIfam" id="TIGR00778">
    <property type="entry name" value="ahpD_dom"/>
    <property type="match status" value="1"/>
</dbReference>
<dbReference type="SUPFAM" id="SSF69118">
    <property type="entry name" value="AhpD-like"/>
    <property type="match status" value="1"/>
</dbReference>
<feature type="domain" description="Carboxymuconolactone decarboxylase-like" evidence="1">
    <location>
        <begin position="4"/>
        <end position="81"/>
    </location>
</feature>
<evidence type="ECO:0000259" key="1">
    <source>
        <dbReference type="Pfam" id="PF02627"/>
    </source>
</evidence>
<dbReference type="PANTHER" id="PTHR34846:SF5">
    <property type="entry name" value="CARBOXYMUCONOLACTONE DECARBOXYLASE-LIKE DOMAIN-CONTAINING PROTEIN"/>
    <property type="match status" value="1"/>
</dbReference>
<gene>
    <name evidence="2" type="ORF">GSY69_04850</name>
</gene>
<protein>
    <submittedName>
        <fullName evidence="2">Carboxymuconolactone decarboxylase family protein</fullName>
    </submittedName>
</protein>
<accession>A0A6N9H6D9</accession>
<keyword evidence="3" id="KW-1185">Reference proteome</keyword>
<organism evidence="2 3">
    <name type="scientific">Brevibacterium rongguiense</name>
    <dbReference type="NCBI Taxonomy" id="2695267"/>
    <lineage>
        <taxon>Bacteria</taxon>
        <taxon>Bacillati</taxon>
        <taxon>Actinomycetota</taxon>
        <taxon>Actinomycetes</taxon>
        <taxon>Micrococcales</taxon>
        <taxon>Brevibacteriaceae</taxon>
        <taxon>Brevibacterium</taxon>
    </lineage>
</organism>
<dbReference type="InterPro" id="IPR003779">
    <property type="entry name" value="CMD-like"/>
</dbReference>
<dbReference type="EMBL" id="WWEQ01000014">
    <property type="protein sequence ID" value="MYM19316.1"/>
    <property type="molecule type" value="Genomic_DNA"/>
</dbReference>
<dbReference type="InterPro" id="IPR004675">
    <property type="entry name" value="AhpD_core"/>
</dbReference>
<comment type="caution">
    <text evidence="2">The sequence shown here is derived from an EMBL/GenBank/DDBJ whole genome shotgun (WGS) entry which is preliminary data.</text>
</comment>
<dbReference type="PANTHER" id="PTHR34846">
    <property type="entry name" value="4-CARBOXYMUCONOLACTONE DECARBOXYLASE FAMILY PROTEIN (AFU_ORTHOLOGUE AFUA_6G11590)"/>
    <property type="match status" value="1"/>
</dbReference>
<dbReference type="Gene3D" id="1.20.1290.10">
    <property type="entry name" value="AhpD-like"/>
    <property type="match status" value="1"/>
</dbReference>
<reference evidence="2 3" key="1">
    <citation type="submission" date="2020-01" db="EMBL/GenBank/DDBJ databases">
        <authorList>
            <person name="Deng T."/>
        </authorList>
    </citation>
    <scope>NUCLEOTIDE SEQUENCE [LARGE SCALE GENOMIC DNA]</scope>
    <source>
        <strain evidence="2 3">5221</strain>
    </source>
</reference>
<dbReference type="AlphaFoldDB" id="A0A6N9H6D9"/>
<evidence type="ECO:0000313" key="2">
    <source>
        <dbReference type="EMBL" id="MYM19316.1"/>
    </source>
</evidence>
<evidence type="ECO:0000313" key="3">
    <source>
        <dbReference type="Proteomes" id="UP000469215"/>
    </source>
</evidence>
<dbReference type="InterPro" id="IPR029032">
    <property type="entry name" value="AhpD-like"/>
</dbReference>
<dbReference type="Proteomes" id="UP000469215">
    <property type="component" value="Unassembled WGS sequence"/>
</dbReference>
<dbReference type="Pfam" id="PF02627">
    <property type="entry name" value="CMD"/>
    <property type="match status" value="1"/>
</dbReference>
<name>A0A6N9H6D9_9MICO</name>